<dbReference type="PANTHER" id="PTHR47431">
    <property type="entry name" value="ZN(II)2CYS6 TRANSCRIPTION FACTOR (EUROFUNG)-RELATED"/>
    <property type="match status" value="1"/>
</dbReference>
<dbReference type="PANTHER" id="PTHR47431:SF1">
    <property type="entry name" value="ZN(II)2CYS6 TRANSCRIPTION FACTOR (EUROFUNG)"/>
    <property type="match status" value="1"/>
</dbReference>
<dbReference type="InterPro" id="IPR001138">
    <property type="entry name" value="Zn2Cys6_DnaBD"/>
</dbReference>
<dbReference type="PROSITE" id="PS00463">
    <property type="entry name" value="ZN2_CY6_FUNGAL_1"/>
    <property type="match status" value="1"/>
</dbReference>
<dbReference type="SMART" id="SM00066">
    <property type="entry name" value="GAL4"/>
    <property type="match status" value="1"/>
</dbReference>
<organism evidence="7 8">
    <name type="scientific">Aspergillus niger</name>
    <dbReference type="NCBI Taxonomy" id="5061"/>
    <lineage>
        <taxon>Eukaryota</taxon>
        <taxon>Fungi</taxon>
        <taxon>Dikarya</taxon>
        <taxon>Ascomycota</taxon>
        <taxon>Pezizomycotina</taxon>
        <taxon>Eurotiomycetes</taxon>
        <taxon>Eurotiomycetidae</taxon>
        <taxon>Eurotiales</taxon>
        <taxon>Aspergillaceae</taxon>
        <taxon>Aspergillus</taxon>
        <taxon>Aspergillus subgen. Circumdati</taxon>
    </lineage>
</organism>
<evidence type="ECO:0000259" key="6">
    <source>
        <dbReference type="PROSITE" id="PS50048"/>
    </source>
</evidence>
<keyword evidence="4" id="KW-0804">Transcription</keyword>
<evidence type="ECO:0000256" key="3">
    <source>
        <dbReference type="ARBA" id="ARBA00023125"/>
    </source>
</evidence>
<dbReference type="Gene3D" id="4.10.240.10">
    <property type="entry name" value="Zn(2)-C6 fungal-type DNA-binding domain"/>
    <property type="match status" value="1"/>
</dbReference>
<dbReference type="GO" id="GO:0008270">
    <property type="term" value="F:zinc ion binding"/>
    <property type="evidence" value="ECO:0007669"/>
    <property type="project" value="InterPro"/>
</dbReference>
<evidence type="ECO:0000256" key="4">
    <source>
        <dbReference type="ARBA" id="ARBA00023163"/>
    </source>
</evidence>
<dbReference type="SUPFAM" id="SSF57701">
    <property type="entry name" value="Zn2/Cys6 DNA-binding domain"/>
    <property type="match status" value="1"/>
</dbReference>
<dbReference type="CDD" id="cd00067">
    <property type="entry name" value="GAL4"/>
    <property type="match status" value="1"/>
</dbReference>
<dbReference type="OMA" id="LYYQNFH"/>
<comment type="caution">
    <text evidence="7">The sequence shown here is derived from an EMBL/GenBank/DDBJ whole genome shotgun (WGS) entry which is preliminary data.</text>
</comment>
<dbReference type="VEuPathDB" id="FungiDB:M747DRAFT_115086"/>
<gene>
    <name evidence="7" type="ORF">ABL_09534</name>
</gene>
<evidence type="ECO:0000313" key="8">
    <source>
        <dbReference type="Proteomes" id="UP000068243"/>
    </source>
</evidence>
<dbReference type="GO" id="GO:0000981">
    <property type="term" value="F:DNA-binding transcription factor activity, RNA polymerase II-specific"/>
    <property type="evidence" value="ECO:0007669"/>
    <property type="project" value="InterPro"/>
</dbReference>
<evidence type="ECO:0000313" key="7">
    <source>
        <dbReference type="EMBL" id="GAQ46873.1"/>
    </source>
</evidence>
<dbReference type="Pfam" id="PF04082">
    <property type="entry name" value="Fungal_trans"/>
    <property type="match status" value="1"/>
</dbReference>
<reference evidence="8" key="1">
    <citation type="journal article" date="2016" name="Genome Announc.">
        <title>Draft genome sequence of Aspergillus niger strain An76.</title>
        <authorList>
            <person name="Gong W."/>
            <person name="Cheng Z."/>
            <person name="Zhang H."/>
            <person name="Liu L."/>
            <person name="Gao P."/>
            <person name="Wang L."/>
        </authorList>
    </citation>
    <scope>NUCLEOTIDE SEQUENCE [LARGE SCALE GENOMIC DNA]</scope>
    <source>
        <strain evidence="8">An76</strain>
    </source>
</reference>
<keyword evidence="1" id="KW-0479">Metal-binding</keyword>
<accession>A0A100IT57</accession>
<dbReference type="Pfam" id="PF00172">
    <property type="entry name" value="Zn_clus"/>
    <property type="match status" value="1"/>
</dbReference>
<dbReference type="GO" id="GO:0003677">
    <property type="term" value="F:DNA binding"/>
    <property type="evidence" value="ECO:0007669"/>
    <property type="project" value="UniProtKB-KW"/>
</dbReference>
<dbReference type="PROSITE" id="PS50048">
    <property type="entry name" value="ZN2_CY6_FUNGAL_2"/>
    <property type="match status" value="1"/>
</dbReference>
<evidence type="ECO:0000256" key="1">
    <source>
        <dbReference type="ARBA" id="ARBA00022723"/>
    </source>
</evidence>
<name>A0A100IT57_ASPNG</name>
<dbReference type="GO" id="GO:0009893">
    <property type="term" value="P:positive regulation of metabolic process"/>
    <property type="evidence" value="ECO:0007669"/>
    <property type="project" value="UniProtKB-ARBA"/>
</dbReference>
<dbReference type="CDD" id="cd12148">
    <property type="entry name" value="fungal_TF_MHR"/>
    <property type="match status" value="1"/>
</dbReference>
<protein>
    <submittedName>
        <fullName evidence="7">C6 transcription factor</fullName>
    </submittedName>
</protein>
<dbReference type="GO" id="GO:0006351">
    <property type="term" value="P:DNA-templated transcription"/>
    <property type="evidence" value="ECO:0007669"/>
    <property type="project" value="InterPro"/>
</dbReference>
<dbReference type="InterPro" id="IPR036864">
    <property type="entry name" value="Zn2-C6_fun-type_DNA-bd_sf"/>
</dbReference>
<feature type="domain" description="Zn(2)-C6 fungal-type" evidence="6">
    <location>
        <begin position="10"/>
        <end position="40"/>
    </location>
</feature>
<sequence>MADHRPSPLACIPCRRRHVKCDARMPICTRCHNSNSDCRYVRSRRGLRNRSSPDPPPGDVDLLPDFTTWLNNTIDLDPEFLSLDPNIDLNDVHSDPIQDLPPSPPAYTPAVAESEPLAHDAMIQLYYHHFHRSHPILLPRRSLASSLCQHIPAYITHIMRYIGSHYYPQPGFSDSFRAPAYTALSAPSDGYKVQGLLLLAILEHSYGHEETARKLLKEAIQLACHLDMTSPSFARSHSRGSPILEESWRRTYWELVVVEGLISAFGGGPILPSYKWINDEMQLPCDEKAYNFEQLKPPKPSATLSTLPNFDLHHISPFTHRILATQDLRAVLQVTQSLDPDTELQTETLDARLATSLMRLPSSLPEHDTATVDEMVFQTLMITYLSLIYLHHPHSTIRLSSYHPTTTTSTLASSSSTTSSSCTRLRTLQSLPLSTTHIPHHDSPASNTHSQKLLRAADLLSNLATLPSTVLSRTPFFTCGLAIAAVVHVAALANGPPSSLAIKHEDETGAGREQSLKARIELGVGALQVLGFLPNLSDLVGWYLSLTGSAELSVQRRPYFVVRDLTYGSSVEGIVVGAFAGRVSEIFFTVPGRVFVFLIGASVNSRTVLLAAFACL</sequence>
<evidence type="ECO:0000256" key="5">
    <source>
        <dbReference type="ARBA" id="ARBA00023242"/>
    </source>
</evidence>
<dbReference type="EMBL" id="BCMY01000023">
    <property type="protein sequence ID" value="GAQ46873.1"/>
    <property type="molecule type" value="Genomic_DNA"/>
</dbReference>
<proteinExistence type="predicted"/>
<dbReference type="Proteomes" id="UP000068243">
    <property type="component" value="Unassembled WGS sequence"/>
</dbReference>
<dbReference type="VEuPathDB" id="FungiDB:ATCC64974_24690"/>
<keyword evidence="2" id="KW-0805">Transcription regulation</keyword>
<dbReference type="InterPro" id="IPR007219">
    <property type="entry name" value="XnlR_reg_dom"/>
</dbReference>
<evidence type="ECO:0000256" key="2">
    <source>
        <dbReference type="ARBA" id="ARBA00023015"/>
    </source>
</evidence>
<keyword evidence="3" id="KW-0238">DNA-binding</keyword>
<dbReference type="VEuPathDB" id="FungiDB:ASPNIDRAFT2_1100752"/>
<keyword evidence="5" id="KW-0539">Nucleus</keyword>
<dbReference type="OrthoDB" id="2399539at2759"/>
<dbReference type="VEuPathDB" id="FungiDB:An13g01420"/>
<dbReference type="AlphaFoldDB" id="A0A100IT57"/>